<feature type="transmembrane region" description="Helical" evidence="1">
    <location>
        <begin position="54"/>
        <end position="73"/>
    </location>
</feature>
<evidence type="ECO:0000313" key="2">
    <source>
        <dbReference type="EMBL" id="TDS50717.1"/>
    </source>
</evidence>
<protein>
    <submittedName>
        <fullName evidence="2">Uncharacterized protein</fullName>
    </submittedName>
</protein>
<dbReference type="AlphaFoldDB" id="A0A4R7ER59"/>
<keyword evidence="3" id="KW-1185">Reference proteome</keyword>
<keyword evidence="1" id="KW-0812">Transmembrane</keyword>
<evidence type="ECO:0000256" key="1">
    <source>
        <dbReference type="SAM" id="Phobius"/>
    </source>
</evidence>
<accession>A0A4R7ER59</accession>
<keyword evidence="1" id="KW-0472">Membrane</keyword>
<keyword evidence="1" id="KW-1133">Transmembrane helix</keyword>
<dbReference type="Proteomes" id="UP000295215">
    <property type="component" value="Unassembled WGS sequence"/>
</dbReference>
<organism evidence="2 3">
    <name type="scientific">Myroides indicus</name>
    <dbReference type="NCBI Taxonomy" id="1323422"/>
    <lineage>
        <taxon>Bacteria</taxon>
        <taxon>Pseudomonadati</taxon>
        <taxon>Bacteroidota</taxon>
        <taxon>Flavobacteriia</taxon>
        <taxon>Flavobacteriales</taxon>
        <taxon>Flavobacteriaceae</taxon>
        <taxon>Myroides</taxon>
    </lineage>
</organism>
<reference evidence="2 3" key="1">
    <citation type="submission" date="2019-03" db="EMBL/GenBank/DDBJ databases">
        <title>Genomic Encyclopedia of Archaeal and Bacterial Type Strains, Phase II (KMG-II): from individual species to whole genera.</title>
        <authorList>
            <person name="Goeker M."/>
        </authorList>
    </citation>
    <scope>NUCLEOTIDE SEQUENCE [LARGE SCALE GENOMIC DNA]</scope>
    <source>
        <strain evidence="2 3">DSM 28213</strain>
    </source>
</reference>
<feature type="transmembrane region" description="Helical" evidence="1">
    <location>
        <begin position="7"/>
        <end position="24"/>
    </location>
</feature>
<evidence type="ECO:0000313" key="3">
    <source>
        <dbReference type="Proteomes" id="UP000295215"/>
    </source>
</evidence>
<sequence length="131" mass="15799">MHNGFKIVFFTFSTVIITILVYYFDRFWETKYPKSYLRFSLNMNNHPWYKRTKMFFSLLIFIIYLFLSANLYGKRVKKEILNHTLIEIKFIDNEVSRGILIGKMGNVIFLYQDKHTKVIPVSSFVKEFTIE</sequence>
<proteinExistence type="predicted"/>
<gene>
    <name evidence="2" type="ORF">C8P70_1529</name>
</gene>
<dbReference type="EMBL" id="SOAG01000052">
    <property type="protein sequence ID" value="TDS50717.1"/>
    <property type="molecule type" value="Genomic_DNA"/>
</dbReference>
<name>A0A4R7ER59_9FLAO</name>
<comment type="caution">
    <text evidence="2">The sequence shown here is derived from an EMBL/GenBank/DDBJ whole genome shotgun (WGS) entry which is preliminary data.</text>
</comment>